<gene>
    <name evidence="8" type="ORF">KEU06_28875</name>
</gene>
<dbReference type="EMBL" id="JAGWCR010000034">
    <property type="protein sequence ID" value="MBS3652594.1"/>
    <property type="molecule type" value="Genomic_DNA"/>
</dbReference>
<evidence type="ECO:0000259" key="6">
    <source>
        <dbReference type="Pfam" id="PF05154"/>
    </source>
</evidence>
<proteinExistence type="predicted"/>
<keyword evidence="3 5" id="KW-1133">Transmembrane helix</keyword>
<keyword evidence="2 5" id="KW-0812">Transmembrane</keyword>
<evidence type="ECO:0000256" key="2">
    <source>
        <dbReference type="ARBA" id="ARBA00022692"/>
    </source>
</evidence>
<comment type="caution">
    <text evidence="8">The sequence shown here is derived from an EMBL/GenBank/DDBJ whole genome shotgun (WGS) entry which is preliminary data.</text>
</comment>
<feature type="domain" description="GYF" evidence="7">
    <location>
        <begin position="2"/>
        <end position="44"/>
    </location>
</feature>
<keyword evidence="4 5" id="KW-0472">Membrane</keyword>
<keyword evidence="9" id="KW-1185">Reference proteome</keyword>
<dbReference type="Pfam" id="PF05154">
    <property type="entry name" value="TM2"/>
    <property type="match status" value="1"/>
</dbReference>
<dbReference type="Proteomes" id="UP000680348">
    <property type="component" value="Unassembled WGS sequence"/>
</dbReference>
<dbReference type="InterPro" id="IPR007829">
    <property type="entry name" value="TM2"/>
</dbReference>
<evidence type="ECO:0000256" key="3">
    <source>
        <dbReference type="ARBA" id="ARBA00022989"/>
    </source>
</evidence>
<dbReference type="InterPro" id="IPR025640">
    <property type="entry name" value="GYF_2"/>
</dbReference>
<evidence type="ECO:0000256" key="4">
    <source>
        <dbReference type="ARBA" id="ARBA00023136"/>
    </source>
</evidence>
<evidence type="ECO:0000259" key="7">
    <source>
        <dbReference type="Pfam" id="PF14237"/>
    </source>
</evidence>
<dbReference type="AlphaFoldDB" id="A0A942I570"/>
<comment type="subcellular location">
    <subcellularLocation>
        <location evidence="1">Membrane</location>
        <topology evidence="1">Multi-pass membrane protein</topology>
    </subcellularLocation>
</comment>
<reference evidence="8" key="1">
    <citation type="submission" date="2021-04" db="EMBL/GenBank/DDBJ databases">
        <title>Pseudaminobacter soli sp. nov., isolated from paddy soil contaminated by heavy metals.</title>
        <authorList>
            <person name="Zhang K."/>
        </authorList>
    </citation>
    <scope>NUCLEOTIDE SEQUENCE</scope>
    <source>
        <strain evidence="8">19-2017</strain>
    </source>
</reference>
<evidence type="ECO:0000313" key="9">
    <source>
        <dbReference type="Proteomes" id="UP000680348"/>
    </source>
</evidence>
<dbReference type="GO" id="GO:0016020">
    <property type="term" value="C:membrane"/>
    <property type="evidence" value="ECO:0007669"/>
    <property type="project" value="UniProtKB-SubCell"/>
</dbReference>
<evidence type="ECO:0000256" key="5">
    <source>
        <dbReference type="SAM" id="Phobius"/>
    </source>
</evidence>
<name>A0A942I570_9HYPH</name>
<feature type="domain" description="TM2" evidence="6">
    <location>
        <begin position="111"/>
        <end position="160"/>
    </location>
</feature>
<evidence type="ECO:0000313" key="8">
    <source>
        <dbReference type="EMBL" id="MBS3652594.1"/>
    </source>
</evidence>
<organism evidence="8 9">
    <name type="scientific">Pseudaminobacter soli</name>
    <name type="common">ex Zhang et al. 2022</name>
    <dbReference type="NCBI Taxonomy" id="2831468"/>
    <lineage>
        <taxon>Bacteria</taxon>
        <taxon>Pseudomonadati</taxon>
        <taxon>Pseudomonadota</taxon>
        <taxon>Alphaproteobacteria</taxon>
        <taxon>Hyphomicrobiales</taxon>
        <taxon>Phyllobacteriaceae</taxon>
        <taxon>Pseudaminobacter</taxon>
    </lineage>
</organism>
<evidence type="ECO:0000256" key="1">
    <source>
        <dbReference type="ARBA" id="ARBA00004141"/>
    </source>
</evidence>
<sequence length="186" mass="20061">MHTDGTNYGPFTGHQLREFVRDGRMTRDTEVNKSGTDKWCRAGEDKALALLFPSAAPAQRIAHYSDSSQADTGNGQVTAAKGATIVQVTNNIAPDPKVTPTVILESGEAKAKSAGTALVLSILLCGLGQFYNGQIGKGLLMMVLCIGLWIVMLGWIINIWSMIDAYQTAKAMNERYMRRLAAGAIL</sequence>
<dbReference type="Pfam" id="PF14237">
    <property type="entry name" value="GYF_2"/>
    <property type="match status" value="1"/>
</dbReference>
<feature type="transmembrane region" description="Helical" evidence="5">
    <location>
        <begin position="138"/>
        <end position="160"/>
    </location>
</feature>
<accession>A0A942I570</accession>
<protein>
    <submittedName>
        <fullName evidence="8">DUF4339 domain-containing protein</fullName>
    </submittedName>
</protein>